<keyword evidence="6 9" id="KW-1133">Transmembrane helix</keyword>
<evidence type="ECO:0000256" key="7">
    <source>
        <dbReference type="ARBA" id="ARBA00023136"/>
    </source>
</evidence>
<evidence type="ECO:0000256" key="4">
    <source>
        <dbReference type="ARBA" id="ARBA00022692"/>
    </source>
</evidence>
<feature type="transmembrane region" description="Helical" evidence="9">
    <location>
        <begin position="222"/>
        <end position="248"/>
    </location>
</feature>
<accession>D3S0N8</accession>
<dbReference type="STRING" id="589924.Ferp_2148"/>
<dbReference type="PaxDb" id="589924-Ferp_2148"/>
<evidence type="ECO:0000313" key="11">
    <source>
        <dbReference type="Proteomes" id="UP000002613"/>
    </source>
</evidence>
<feature type="transmembrane region" description="Helical" evidence="9">
    <location>
        <begin position="33"/>
        <end position="53"/>
    </location>
</feature>
<dbReference type="PANTHER" id="PTHR11795:SF449">
    <property type="entry name" value="BRANCHED-CHAIN AMINO ACID TRANSPORT PERMEASE PROTEIN LIVH-RELATED"/>
    <property type="match status" value="1"/>
</dbReference>
<evidence type="ECO:0000256" key="1">
    <source>
        <dbReference type="ARBA" id="ARBA00004651"/>
    </source>
</evidence>
<feature type="transmembrane region" description="Helical" evidence="9">
    <location>
        <begin position="268"/>
        <end position="293"/>
    </location>
</feature>
<sequence length="303" mass="33169">MSVVEGAIIYSNLLVLLSMSLTITYITTSVPNFAQGSFAVFGSYLAFAFFKLFEIHPYKSIPLVFILGGFLGIATYFLVLRPLIKKEASVLILMIATLAWDLILLGFLGIFSETLGKIIGGYASRFIFTPYDFRAFGMNGIFFVSSAAIILCLFGLAVLFYKTKFGIALRASMENPQLAEVMGVNVEYTRIFSWFLSGSFSALAGALLPFKQEIVQSTGALIIVSIFAASIVGGLSSILGAILGGYLIGISETLVTFYLSKLFGTGVLVYSKLVPLVILIVVLLYIPQGLVSIRWSKWRWSRH</sequence>
<dbReference type="InterPro" id="IPR052157">
    <property type="entry name" value="BCAA_transport_permease"/>
</dbReference>
<dbReference type="RefSeq" id="WP_012966617.1">
    <property type="nucleotide sequence ID" value="NC_013849.1"/>
</dbReference>
<dbReference type="GO" id="GO:0006865">
    <property type="term" value="P:amino acid transport"/>
    <property type="evidence" value="ECO:0007669"/>
    <property type="project" value="UniProtKB-KW"/>
</dbReference>
<gene>
    <name evidence="10" type="ordered locus">Ferp_2148</name>
</gene>
<proteinExistence type="inferred from homology"/>
<keyword evidence="3" id="KW-1003">Cell membrane</keyword>
<feature type="transmembrane region" description="Helical" evidence="9">
    <location>
        <begin position="91"/>
        <end position="115"/>
    </location>
</feature>
<dbReference type="AlphaFoldDB" id="D3S0N8"/>
<dbReference type="PANTHER" id="PTHR11795">
    <property type="entry name" value="BRANCHED-CHAIN AMINO ACID TRANSPORT SYSTEM PERMEASE PROTEIN LIVH"/>
    <property type="match status" value="1"/>
</dbReference>
<comment type="subcellular location">
    <subcellularLocation>
        <location evidence="1">Cell membrane</location>
        <topology evidence="1">Multi-pass membrane protein</topology>
    </subcellularLocation>
</comment>
<dbReference type="OrthoDB" id="43815at2157"/>
<feature type="transmembrane region" description="Helical" evidence="9">
    <location>
        <begin position="136"/>
        <end position="161"/>
    </location>
</feature>
<evidence type="ECO:0000256" key="6">
    <source>
        <dbReference type="ARBA" id="ARBA00022989"/>
    </source>
</evidence>
<keyword evidence="5" id="KW-0029">Amino-acid transport</keyword>
<evidence type="ECO:0000313" key="10">
    <source>
        <dbReference type="EMBL" id="ADC66279.1"/>
    </source>
</evidence>
<evidence type="ECO:0000256" key="9">
    <source>
        <dbReference type="SAM" id="Phobius"/>
    </source>
</evidence>
<dbReference type="GeneID" id="8779685"/>
<reference evidence="11" key="1">
    <citation type="submission" date="2010-02" db="EMBL/GenBank/DDBJ databases">
        <title>Complete sequence of Ferroglobus placidus DSM 10642.</title>
        <authorList>
            <consortium name="US DOE Joint Genome Institute"/>
            <person name="Lucas S."/>
            <person name="Copeland A."/>
            <person name="Lapidus A."/>
            <person name="Cheng J.-F."/>
            <person name="Bruce D."/>
            <person name="Goodwin L."/>
            <person name="Pitluck S."/>
            <person name="Saunders E."/>
            <person name="Brettin T."/>
            <person name="Detter J.C."/>
            <person name="Han C."/>
            <person name="Tapia R."/>
            <person name="Larimer F."/>
            <person name="Land M."/>
            <person name="Hauser L."/>
            <person name="Kyrpides N."/>
            <person name="Ivanova N."/>
            <person name="Holmes D."/>
            <person name="Lovley D."/>
            <person name="Kyrpides N."/>
            <person name="Anderson I.J."/>
            <person name="Woyke T."/>
        </authorList>
    </citation>
    <scope>NUCLEOTIDE SEQUENCE [LARGE SCALE GENOMIC DNA]</scope>
    <source>
        <strain evidence="11">DSM 10642 / AEDII12DO</strain>
    </source>
</reference>
<keyword evidence="2" id="KW-0813">Transport</keyword>
<dbReference type="eggNOG" id="arCOG01269">
    <property type="taxonomic scope" value="Archaea"/>
</dbReference>
<dbReference type="GO" id="GO:0022857">
    <property type="term" value="F:transmembrane transporter activity"/>
    <property type="evidence" value="ECO:0007669"/>
    <property type="project" value="InterPro"/>
</dbReference>
<name>D3S0N8_FERPA</name>
<keyword evidence="4 9" id="KW-0812">Transmembrane</keyword>
<reference evidence="10 11" key="2">
    <citation type="journal article" date="2011" name="Stand. Genomic Sci.">
        <title>Complete genome sequence of Ferroglobus placidus AEDII12DO.</title>
        <authorList>
            <person name="Anderson I."/>
            <person name="Risso C."/>
            <person name="Holmes D."/>
            <person name="Lucas S."/>
            <person name="Copeland A."/>
            <person name="Lapidus A."/>
            <person name="Cheng J.F."/>
            <person name="Bruce D."/>
            <person name="Goodwin L."/>
            <person name="Pitluck S."/>
            <person name="Saunders E."/>
            <person name="Brettin T."/>
            <person name="Detter J.C."/>
            <person name="Han C."/>
            <person name="Tapia R."/>
            <person name="Larimer F."/>
            <person name="Land M."/>
            <person name="Hauser L."/>
            <person name="Woyke T."/>
            <person name="Lovley D."/>
            <person name="Kyrpides N."/>
            <person name="Ivanova N."/>
        </authorList>
    </citation>
    <scope>NUCLEOTIDE SEQUENCE [LARGE SCALE GENOMIC DNA]</scope>
    <source>
        <strain evidence="11">DSM 10642 / AEDII12DO</strain>
    </source>
</reference>
<dbReference type="CDD" id="cd06582">
    <property type="entry name" value="TM_PBP1_LivH_like"/>
    <property type="match status" value="1"/>
</dbReference>
<feature type="transmembrane region" description="Helical" evidence="9">
    <location>
        <begin position="60"/>
        <end position="79"/>
    </location>
</feature>
<dbReference type="InterPro" id="IPR001851">
    <property type="entry name" value="ABC_transp_permease"/>
</dbReference>
<feature type="transmembrane region" description="Helical" evidence="9">
    <location>
        <begin position="191"/>
        <end position="210"/>
    </location>
</feature>
<dbReference type="GO" id="GO:0005886">
    <property type="term" value="C:plasma membrane"/>
    <property type="evidence" value="ECO:0007669"/>
    <property type="project" value="UniProtKB-SubCell"/>
</dbReference>
<evidence type="ECO:0000256" key="8">
    <source>
        <dbReference type="ARBA" id="ARBA00037998"/>
    </source>
</evidence>
<dbReference type="Proteomes" id="UP000002613">
    <property type="component" value="Chromosome"/>
</dbReference>
<dbReference type="EMBL" id="CP001899">
    <property type="protein sequence ID" value="ADC66279.1"/>
    <property type="molecule type" value="Genomic_DNA"/>
</dbReference>
<dbReference type="KEGG" id="fpl:Ferp_2148"/>
<evidence type="ECO:0000256" key="3">
    <source>
        <dbReference type="ARBA" id="ARBA00022475"/>
    </source>
</evidence>
<organism evidence="10 11">
    <name type="scientific">Ferroglobus placidus (strain DSM 10642 / AEDII12DO)</name>
    <dbReference type="NCBI Taxonomy" id="589924"/>
    <lineage>
        <taxon>Archaea</taxon>
        <taxon>Methanobacteriati</taxon>
        <taxon>Methanobacteriota</taxon>
        <taxon>Archaeoglobi</taxon>
        <taxon>Archaeoglobales</taxon>
        <taxon>Archaeoglobaceae</taxon>
        <taxon>Ferroglobus</taxon>
    </lineage>
</organism>
<evidence type="ECO:0000256" key="2">
    <source>
        <dbReference type="ARBA" id="ARBA00022448"/>
    </source>
</evidence>
<keyword evidence="11" id="KW-1185">Reference proteome</keyword>
<keyword evidence="7 9" id="KW-0472">Membrane</keyword>
<evidence type="ECO:0000256" key="5">
    <source>
        <dbReference type="ARBA" id="ARBA00022970"/>
    </source>
</evidence>
<comment type="similarity">
    <text evidence="8">Belongs to the binding-protein-dependent transport system permease family. LivHM subfamily.</text>
</comment>
<dbReference type="HOGENOM" id="CLU_039929_1_0_2"/>
<feature type="transmembrane region" description="Helical" evidence="9">
    <location>
        <begin position="7"/>
        <end position="27"/>
    </location>
</feature>
<dbReference type="Pfam" id="PF02653">
    <property type="entry name" value="BPD_transp_2"/>
    <property type="match status" value="1"/>
</dbReference>
<protein>
    <submittedName>
        <fullName evidence="10">Inner-membrane translocator</fullName>
    </submittedName>
</protein>